<dbReference type="GO" id="GO:0030288">
    <property type="term" value="C:outer membrane-bounded periplasmic space"/>
    <property type="evidence" value="ECO:0007669"/>
    <property type="project" value="TreeGrafter"/>
</dbReference>
<dbReference type="Proteomes" id="UP000184226">
    <property type="component" value="Unassembled WGS sequence"/>
</dbReference>
<protein>
    <submittedName>
        <fullName evidence="4">Putative spermidine/putrescine transport system substrate-binding protein</fullName>
    </submittedName>
</protein>
<dbReference type="STRING" id="658167.SAMN04488135_12036"/>
<keyword evidence="1 2" id="KW-0732">Signal</keyword>
<organism evidence="4 5">
    <name type="scientific">Pollutimonas bauzanensis</name>
    <dbReference type="NCBI Taxonomy" id="658167"/>
    <lineage>
        <taxon>Bacteria</taxon>
        <taxon>Pseudomonadati</taxon>
        <taxon>Pseudomonadota</taxon>
        <taxon>Betaproteobacteria</taxon>
        <taxon>Burkholderiales</taxon>
        <taxon>Alcaligenaceae</taxon>
        <taxon>Pollutimonas</taxon>
    </lineage>
</organism>
<keyword evidence="5" id="KW-1185">Reference proteome</keyword>
<dbReference type="Pfam" id="PF13416">
    <property type="entry name" value="SBP_bac_8"/>
    <property type="match status" value="1"/>
</dbReference>
<gene>
    <name evidence="4" type="ORF">SAMN04488135_12036</name>
</gene>
<proteinExistence type="predicted"/>
<dbReference type="InterPro" id="IPR006059">
    <property type="entry name" value="SBP"/>
</dbReference>
<dbReference type="OrthoDB" id="9155688at2"/>
<dbReference type="PANTHER" id="PTHR30006">
    <property type="entry name" value="THIAMINE-BINDING PERIPLASMIC PROTEIN-RELATED"/>
    <property type="match status" value="1"/>
</dbReference>
<dbReference type="CDD" id="cd13589">
    <property type="entry name" value="PBP2_polyamine_RpCGA009"/>
    <property type="match status" value="1"/>
</dbReference>
<dbReference type="AlphaFoldDB" id="A0A1M5ZY28"/>
<evidence type="ECO:0000259" key="3">
    <source>
        <dbReference type="PROSITE" id="PS50206"/>
    </source>
</evidence>
<evidence type="ECO:0000256" key="1">
    <source>
        <dbReference type="ARBA" id="ARBA00022729"/>
    </source>
</evidence>
<dbReference type="PANTHER" id="PTHR30006:SF2">
    <property type="entry name" value="ABC TRANSPORTER SUBSTRATE-BINDING PROTEIN"/>
    <property type="match status" value="1"/>
</dbReference>
<dbReference type="InterPro" id="IPR001763">
    <property type="entry name" value="Rhodanese-like_dom"/>
</dbReference>
<dbReference type="GO" id="GO:0030976">
    <property type="term" value="F:thiamine pyrophosphate binding"/>
    <property type="evidence" value="ECO:0007669"/>
    <property type="project" value="TreeGrafter"/>
</dbReference>
<name>A0A1M5ZY28_9BURK</name>
<feature type="signal peptide" evidence="2">
    <location>
        <begin position="1"/>
        <end position="27"/>
    </location>
</feature>
<sequence length="349" mass="36244">MKTRLPLKSPALMGLAALLAAAAGANASEVRVAWYGGNWGDAFKTCIADPYTKKTGVTVVPEIGTSNTTLAKLRQQQGKPVIDVAFLDGGISELAQADGLLAPLTQAAIPNIANLEPAAVYKAGGKDIFAVSAGFYSLGIAYNKKEITQAPASWDALWDPAYAGAVVVPSPANSAGVPFIAFLANIWKVPLTGLSPVYKKLHDLDVASYFDSSGAASNAFQSGEAVIGAHFNVGAWGLADKGLPIGFAVPKEGVWATDARLHLVKNSPQGGNGAQFINQALTPESSQCLADSLYLGPAVKGAKPSAAVAGKMPWGVGGSIADLNLLDWTEINKLRASITSDWNREVANK</sequence>
<dbReference type="PROSITE" id="PS50206">
    <property type="entry name" value="RHODANESE_3"/>
    <property type="match status" value="1"/>
</dbReference>
<dbReference type="SUPFAM" id="SSF53850">
    <property type="entry name" value="Periplasmic binding protein-like II"/>
    <property type="match status" value="1"/>
</dbReference>
<reference evidence="4 5" key="1">
    <citation type="submission" date="2016-11" db="EMBL/GenBank/DDBJ databases">
        <authorList>
            <person name="Jaros S."/>
            <person name="Januszkiewicz K."/>
            <person name="Wedrychowicz H."/>
        </authorList>
    </citation>
    <scope>NUCLEOTIDE SEQUENCE [LARGE SCALE GENOMIC DNA]</scope>
    <source>
        <strain evidence="4 5">CGMCC 1.10190</strain>
    </source>
</reference>
<dbReference type="GO" id="GO:0030975">
    <property type="term" value="F:thiamine binding"/>
    <property type="evidence" value="ECO:0007669"/>
    <property type="project" value="TreeGrafter"/>
</dbReference>
<feature type="chain" id="PRO_5013223280" evidence="2">
    <location>
        <begin position="28"/>
        <end position="349"/>
    </location>
</feature>
<dbReference type="EMBL" id="FQXE01000020">
    <property type="protein sequence ID" value="SHI28939.1"/>
    <property type="molecule type" value="Genomic_DNA"/>
</dbReference>
<feature type="domain" description="Rhodanese" evidence="3">
    <location>
        <begin position="65"/>
        <end position="103"/>
    </location>
</feature>
<dbReference type="GO" id="GO:0015888">
    <property type="term" value="P:thiamine transport"/>
    <property type="evidence" value="ECO:0007669"/>
    <property type="project" value="TreeGrafter"/>
</dbReference>
<dbReference type="Gene3D" id="3.40.190.10">
    <property type="entry name" value="Periplasmic binding protein-like II"/>
    <property type="match status" value="2"/>
</dbReference>
<accession>A0A1M5ZY28</accession>
<evidence type="ECO:0000313" key="5">
    <source>
        <dbReference type="Proteomes" id="UP000184226"/>
    </source>
</evidence>
<dbReference type="RefSeq" id="WP_073109196.1">
    <property type="nucleotide sequence ID" value="NZ_FQXE01000020.1"/>
</dbReference>
<evidence type="ECO:0000313" key="4">
    <source>
        <dbReference type="EMBL" id="SHI28939.1"/>
    </source>
</evidence>
<evidence type="ECO:0000256" key="2">
    <source>
        <dbReference type="SAM" id="SignalP"/>
    </source>
</evidence>